<dbReference type="SUPFAM" id="SSF82866">
    <property type="entry name" value="Multidrug efflux transporter AcrB transmembrane domain"/>
    <property type="match status" value="2"/>
</dbReference>
<evidence type="ECO:0000256" key="3">
    <source>
        <dbReference type="ARBA" id="ARBA00022475"/>
    </source>
</evidence>
<sequence>MFNKLAALATGRRKLVLWLGLLFCVVAGGLGGAVNSKLSSGGYEVPDAPSTQANEILGEKFGTGEPNLVLLVKTPRGVDDPDTAAKGAELTGKLGAEDGVQEAASYWTLDKAPSLKAEKSDSALVLAHLEGNEDEVDDYLAKLRPHYEDGFEGLQIQFGGRAEAYAEMNEQTQEDLALAETLVLPLTLILLVFIFRGVIAALLPLAVGIVAIIGALGVLRVLVELTDVSVFAMNLTTGLGLGLGIDYSLFVVSRYREELKKGAEVNDAIATSLRTAGRTVLYSAITVALSLSALLLFPMYFLRSFAYAGIAVVAFAVVAALVLLPALLAVIGTRINKWSWNRKKPETAVESGFWHKLATLVMRRPLPLATGVIVILLLLGSPFLGIKLNLADERTLPADAEAHQVGTVLVEDYSAREMEPLMVVAENAGDAAERETNVAAYAETLSKLDNVARVDALTGSYTDGKQIAPAGAINERYEKGEGTWLSVIPEVGSYTDAGQDLVDDIRDTKAPFEDVKVAGTAASFKDTMTSLTDRMPWALLLIAVSTFVLLFLMTGSVLMPVKAFVLNLLSLTATFGAMVWVFQDGNLMWLTGDFTVTGGIVATTPIMMFCVAFGLSMDYEVFLLSRIKEEYDRNGDNTRAVALGLQRTGGLVTAAAALIALVFASFLVSGITYMKLLGLGLALAVLMDATLVRGVLVPAFMRLAGRYNWWAPRPLTRIYERFGLSEGEDDLAPANAGSGKSVDAGREPADVGR</sequence>
<feature type="region of interest" description="Disordered" evidence="7">
    <location>
        <begin position="730"/>
        <end position="753"/>
    </location>
</feature>
<feature type="transmembrane region" description="Helical" evidence="8">
    <location>
        <begin position="307"/>
        <end position="333"/>
    </location>
</feature>
<evidence type="ECO:0000313" key="10">
    <source>
        <dbReference type="EMBL" id="MBC2905591.1"/>
    </source>
</evidence>
<dbReference type="PANTHER" id="PTHR33406:SF11">
    <property type="entry name" value="MEMBRANE PROTEIN SCO6666-RELATED"/>
    <property type="match status" value="1"/>
</dbReference>
<dbReference type="EMBL" id="JACMSF010000038">
    <property type="protein sequence ID" value="MBC2905591.1"/>
    <property type="molecule type" value="Genomic_DNA"/>
</dbReference>
<evidence type="ECO:0000256" key="8">
    <source>
        <dbReference type="SAM" id="Phobius"/>
    </source>
</evidence>
<dbReference type="PANTHER" id="PTHR33406">
    <property type="entry name" value="MEMBRANE PROTEIN MJ1562-RELATED"/>
    <property type="match status" value="1"/>
</dbReference>
<proteinExistence type="inferred from homology"/>
<name>A0A7X1J7F6_9ACTN</name>
<feature type="transmembrane region" description="Helical" evidence="8">
    <location>
        <begin position="280"/>
        <end position="301"/>
    </location>
</feature>
<keyword evidence="5 8" id="KW-1133">Transmembrane helix</keyword>
<dbReference type="PROSITE" id="PS50156">
    <property type="entry name" value="SSD"/>
    <property type="match status" value="1"/>
</dbReference>
<protein>
    <submittedName>
        <fullName evidence="10">MMPL family transporter</fullName>
    </submittedName>
</protein>
<feature type="transmembrane region" description="Helical" evidence="8">
    <location>
        <begin position="229"/>
        <end position="252"/>
    </location>
</feature>
<dbReference type="AlphaFoldDB" id="A0A7X1J7F6"/>
<evidence type="ECO:0000256" key="5">
    <source>
        <dbReference type="ARBA" id="ARBA00022989"/>
    </source>
</evidence>
<feature type="transmembrane region" description="Helical" evidence="8">
    <location>
        <begin position="202"/>
        <end position="223"/>
    </location>
</feature>
<comment type="caution">
    <text evidence="10">The sequence shown here is derived from an EMBL/GenBank/DDBJ whole genome shotgun (WGS) entry which is preliminary data.</text>
</comment>
<dbReference type="InterPro" id="IPR050545">
    <property type="entry name" value="Mycobact_MmpL"/>
</dbReference>
<dbReference type="Gene3D" id="1.20.1640.10">
    <property type="entry name" value="Multidrug efflux transporter AcrB transmembrane domain"/>
    <property type="match status" value="2"/>
</dbReference>
<evidence type="ECO:0000256" key="1">
    <source>
        <dbReference type="ARBA" id="ARBA00004651"/>
    </source>
</evidence>
<feature type="compositionally biased region" description="Basic and acidic residues" evidence="7">
    <location>
        <begin position="743"/>
        <end position="753"/>
    </location>
</feature>
<dbReference type="GO" id="GO:0005886">
    <property type="term" value="C:plasma membrane"/>
    <property type="evidence" value="ECO:0007669"/>
    <property type="project" value="UniProtKB-SubCell"/>
</dbReference>
<evidence type="ECO:0000256" key="2">
    <source>
        <dbReference type="ARBA" id="ARBA00010157"/>
    </source>
</evidence>
<keyword evidence="4 8" id="KW-0812">Transmembrane</keyword>
<feature type="transmembrane region" description="Helical" evidence="8">
    <location>
        <begin position="366"/>
        <end position="386"/>
    </location>
</feature>
<gene>
    <name evidence="10" type="ORF">H4N64_29275</name>
</gene>
<evidence type="ECO:0000256" key="7">
    <source>
        <dbReference type="SAM" id="MobiDB-lite"/>
    </source>
</evidence>
<keyword evidence="11" id="KW-1185">Reference proteome</keyword>
<evidence type="ECO:0000313" key="11">
    <source>
        <dbReference type="Proteomes" id="UP000584670"/>
    </source>
</evidence>
<comment type="similarity">
    <text evidence="2">Belongs to the resistance-nodulation-cell division (RND) (TC 2.A.6) family. MmpL subfamily.</text>
</comment>
<dbReference type="Pfam" id="PF03176">
    <property type="entry name" value="MMPL"/>
    <property type="match status" value="2"/>
</dbReference>
<feature type="transmembrane region" description="Helical" evidence="8">
    <location>
        <begin position="535"/>
        <end position="552"/>
    </location>
</feature>
<organism evidence="10 11">
    <name type="scientific">Streptomyces cupreus</name>
    <dbReference type="NCBI Taxonomy" id="2759956"/>
    <lineage>
        <taxon>Bacteria</taxon>
        <taxon>Bacillati</taxon>
        <taxon>Actinomycetota</taxon>
        <taxon>Actinomycetes</taxon>
        <taxon>Kitasatosporales</taxon>
        <taxon>Streptomycetaceae</taxon>
        <taxon>Streptomyces</taxon>
    </lineage>
</organism>
<comment type="subcellular location">
    <subcellularLocation>
        <location evidence="1">Cell membrane</location>
        <topology evidence="1">Multi-pass membrane protein</topology>
    </subcellularLocation>
</comment>
<keyword evidence="6 8" id="KW-0472">Membrane</keyword>
<evidence type="ECO:0000256" key="4">
    <source>
        <dbReference type="ARBA" id="ARBA00022692"/>
    </source>
</evidence>
<reference evidence="10 11" key="1">
    <citation type="submission" date="2020-08" db="EMBL/GenBank/DDBJ databases">
        <title>Streptomyces sp. PSKA01 genome sequencing and assembly.</title>
        <authorList>
            <person name="Mandal S."/>
            <person name="Maiti P.K."/>
            <person name="Das P."/>
        </authorList>
    </citation>
    <scope>NUCLEOTIDE SEQUENCE [LARGE SCALE GENOMIC DNA]</scope>
    <source>
        <strain evidence="10 11">PSKA01</strain>
    </source>
</reference>
<dbReference type="Proteomes" id="UP000584670">
    <property type="component" value="Unassembled WGS sequence"/>
</dbReference>
<feature type="transmembrane region" description="Helical" evidence="8">
    <location>
        <begin position="594"/>
        <end position="616"/>
    </location>
</feature>
<keyword evidence="3" id="KW-1003">Cell membrane</keyword>
<feature type="domain" description="SSD" evidence="9">
    <location>
        <begin position="199"/>
        <end position="330"/>
    </location>
</feature>
<feature type="transmembrane region" description="Helical" evidence="8">
    <location>
        <begin position="176"/>
        <end position="195"/>
    </location>
</feature>
<evidence type="ECO:0000259" key="9">
    <source>
        <dbReference type="PROSITE" id="PS50156"/>
    </source>
</evidence>
<accession>A0A7X1J7F6</accession>
<dbReference type="RefSeq" id="WP_186285441.1">
    <property type="nucleotide sequence ID" value="NZ_JACMSF010000038.1"/>
</dbReference>
<dbReference type="InterPro" id="IPR000731">
    <property type="entry name" value="SSD"/>
</dbReference>
<evidence type="ECO:0000256" key="6">
    <source>
        <dbReference type="ARBA" id="ARBA00023136"/>
    </source>
</evidence>
<feature type="transmembrane region" description="Helical" evidence="8">
    <location>
        <begin position="564"/>
        <end position="582"/>
    </location>
</feature>
<dbReference type="InterPro" id="IPR004869">
    <property type="entry name" value="MMPL_dom"/>
</dbReference>
<feature type="transmembrane region" description="Helical" evidence="8">
    <location>
        <begin position="677"/>
        <end position="696"/>
    </location>
</feature>
<feature type="transmembrane region" description="Helical" evidence="8">
    <location>
        <begin position="649"/>
        <end position="671"/>
    </location>
</feature>